<evidence type="ECO:0000313" key="20">
    <source>
        <dbReference type="Proteomes" id="UP000186698"/>
    </source>
</evidence>
<keyword evidence="9 15" id="KW-1015">Disulfide bond</keyword>
<keyword evidence="10" id="KW-0325">Glycoprotein</keyword>
<dbReference type="InterPro" id="IPR055355">
    <property type="entry name" value="ZP-C"/>
</dbReference>
<evidence type="ECO:0000256" key="16">
    <source>
        <dbReference type="SAM" id="SignalP"/>
    </source>
</evidence>
<evidence type="ECO:0000256" key="7">
    <source>
        <dbReference type="ARBA" id="ARBA00022801"/>
    </source>
</evidence>
<evidence type="ECO:0000256" key="4">
    <source>
        <dbReference type="ARBA" id="ARBA00022670"/>
    </source>
</evidence>
<feature type="disulfide bond" evidence="15">
    <location>
        <begin position="125"/>
        <end position="186"/>
    </location>
</feature>
<dbReference type="PROSITE" id="PS01180">
    <property type="entry name" value="CUB"/>
    <property type="match status" value="3"/>
</dbReference>
<name>A0A8J1KSY5_XENLA</name>
<dbReference type="PROSITE" id="PS50287">
    <property type="entry name" value="SRCR_2"/>
    <property type="match status" value="2"/>
</dbReference>
<dbReference type="SUPFAM" id="SSF56487">
    <property type="entry name" value="SRCR-like"/>
    <property type="match status" value="2"/>
</dbReference>
<dbReference type="Pfam" id="PF00100">
    <property type="entry name" value="Zona_pellucida"/>
    <property type="match status" value="1"/>
</dbReference>
<dbReference type="PRINTS" id="PR00258">
    <property type="entry name" value="SPERACTRCPTR"/>
</dbReference>
<dbReference type="GO" id="GO:0016020">
    <property type="term" value="C:membrane"/>
    <property type="evidence" value="ECO:0007669"/>
    <property type="project" value="InterPro"/>
</dbReference>
<dbReference type="SMART" id="SM00042">
    <property type="entry name" value="CUB"/>
    <property type="match status" value="3"/>
</dbReference>
<feature type="chain" id="PRO_5035286634" description="Scavenger receptor cysteine-rich domain-containing protein DMBT1" evidence="16">
    <location>
        <begin position="29"/>
        <end position="1007"/>
    </location>
</feature>
<organism evidence="20 21">
    <name type="scientific">Xenopus laevis</name>
    <name type="common">African clawed frog</name>
    <dbReference type="NCBI Taxonomy" id="8355"/>
    <lineage>
        <taxon>Eukaryota</taxon>
        <taxon>Metazoa</taxon>
        <taxon>Chordata</taxon>
        <taxon>Craniata</taxon>
        <taxon>Vertebrata</taxon>
        <taxon>Euteleostomi</taxon>
        <taxon>Amphibia</taxon>
        <taxon>Batrachia</taxon>
        <taxon>Anura</taxon>
        <taxon>Pipoidea</taxon>
        <taxon>Pipidae</taxon>
        <taxon>Xenopodinae</taxon>
        <taxon>Xenopus</taxon>
        <taxon>Xenopus</taxon>
    </lineage>
</organism>
<dbReference type="SMART" id="SM00241">
    <property type="entry name" value="ZP"/>
    <property type="match status" value="1"/>
</dbReference>
<dbReference type="SMART" id="SM00202">
    <property type="entry name" value="SR"/>
    <property type="match status" value="2"/>
</dbReference>
<protein>
    <recommendedName>
        <fullName evidence="12">Scavenger receptor cysteine-rich domain-containing protein DMBT1</fullName>
    </recommendedName>
    <alternativeName>
        <fullName evidence="13">Deleted in malignant brain tumors 1 protein</fullName>
    </alternativeName>
    <alternativeName>
        <fullName evidence="11">Hensin</fullName>
    </alternativeName>
</protein>
<keyword evidence="4" id="KW-0645">Protease</keyword>
<feature type="domain" description="SRCR" evidence="18">
    <location>
        <begin position="216"/>
        <end position="316"/>
    </location>
</feature>
<feature type="disulfide bond" evidence="15">
    <location>
        <begin position="156"/>
        <end position="166"/>
    </location>
</feature>
<dbReference type="SUPFAM" id="SSF49854">
    <property type="entry name" value="Spermadhesin, CUB domain"/>
    <property type="match status" value="3"/>
</dbReference>
<gene>
    <name evidence="21" type="primary">dmbt1.S</name>
</gene>
<evidence type="ECO:0000256" key="8">
    <source>
        <dbReference type="ARBA" id="ARBA00022927"/>
    </source>
</evidence>
<dbReference type="InterPro" id="IPR001190">
    <property type="entry name" value="SRCR"/>
</dbReference>
<dbReference type="Gene3D" id="3.10.250.10">
    <property type="entry name" value="SRCR-like domain"/>
    <property type="match status" value="2"/>
</dbReference>
<comment type="caution">
    <text evidence="14">Lacks conserved residue(s) required for the propagation of feature annotation.</text>
</comment>
<evidence type="ECO:0000256" key="1">
    <source>
        <dbReference type="ARBA" id="ARBA00009931"/>
    </source>
</evidence>
<dbReference type="Gene3D" id="2.60.120.290">
    <property type="entry name" value="Spermadhesin, CUB domain"/>
    <property type="match status" value="3"/>
</dbReference>
<keyword evidence="8" id="KW-0653">Protein transport</keyword>
<evidence type="ECO:0000256" key="2">
    <source>
        <dbReference type="ARBA" id="ARBA00022448"/>
    </source>
</evidence>
<sequence>MGSLTQTIYLLSLVLRLVLFHITESTAATTDSPYNTGTAAVTRDSHYNTGTAAVTRDSPYNTGTAAVTREPPFNTETTTVTRDIYPIRLSGGWDRCSGRVEIYYQYAWGTVCDDYWDLNDASVVCRQINCGSAVSAPSYAYFGQGSGRILMDDVYCAGNEQYIWQCPFSGWGSHNCQHTEDAGVICSESAQNHTEPPRGWNSTTTPSTINPEYFSFRLVGGIDRCAGRVEIYYQNSWGTVCDDSWDINDASVVCRQLACGSAVAAVGNAYFGQGSGNIVLDDVICHGTEQYLWQCPHNGWGNHNCSPVEDAGVICSDSSIGSTERPIVTYNYTTSNSTIDPTPSSCGGLLQEYYGFIKTPMYPNSYPPHSYCVWDIRTYFGFYIELRFLDFNLEPSPNCTYDWVIIYDGIPGYSPQLGKICNPGNYTFTSSSNIIGVVFSSDSVIHHSGFLAEFTSFYQHSWPGLTNPTDEPDGTNTTADPGYPNSTYPWVTGTPSYGCGGFLTGRTGVISSPNFPQLYPNNAFCSWEIRVPPNKQVELTFLHIDLEIATNCVYDSVTIYDGIPLSSQTMRKVCTPVNETFTSSTNVMGIVFTSDYSVQRSGFQIAYTTVDRNSQEVNCGGILTNYWGTIESPFYPYSHRRAHCSWHIQVSSDHVIQLYFTDSALGNCGMGYVSVYDGTPYNSPLLGSFCGSTTQSFLSSSNSLSVIYTSNGSNNSFVRGFHAYYYAQYQSSQNVTLSCSTDYMTARISVSYLQSIGYSPYELSLNDPQCRPTNYGDWLVFEIFYNQCGTMTQGGGDTINYINTVYGFHSGQVIQRSKKLKLNLQCLLYQNTMVEIMYEVDDTLQRNVNQYGLYSASLSLYSSPNYYYPVYQWPYYARLNQNLYFQATLHSSDPDLTLFVDTCVASPNQMDFVSQTYDLIRNGCIKDSTYAVYPRPSYNIVRFGFSTFGFASRYSSVYLQCKLTVCRRYDYYSRCTRGCITRRRRAAEASHGSSETLIIGPIEVQGN</sequence>
<feature type="signal peptide" evidence="16">
    <location>
        <begin position="1"/>
        <end position="28"/>
    </location>
</feature>
<dbReference type="FunFam" id="2.60.120.290:FF:000013">
    <property type="entry name" value="Membrane frizzled-related protein"/>
    <property type="match status" value="2"/>
</dbReference>
<dbReference type="Pfam" id="PF00431">
    <property type="entry name" value="CUB"/>
    <property type="match status" value="3"/>
</dbReference>
<keyword evidence="7" id="KW-0378">Hydrolase</keyword>
<keyword evidence="5 16" id="KW-0732">Signal</keyword>
<feature type="domain" description="SRCR" evidence="18">
    <location>
        <begin position="87"/>
        <end position="187"/>
    </location>
</feature>
<evidence type="ECO:0000256" key="3">
    <source>
        <dbReference type="ARBA" id="ARBA00022473"/>
    </source>
</evidence>
<dbReference type="GO" id="GO:0015031">
    <property type="term" value="P:protein transport"/>
    <property type="evidence" value="ECO:0007669"/>
    <property type="project" value="UniProtKB-KW"/>
</dbReference>
<dbReference type="Pfam" id="PF00530">
    <property type="entry name" value="SRCR"/>
    <property type="match status" value="2"/>
</dbReference>
<keyword evidence="20" id="KW-1185">Reference proteome</keyword>
<accession>A0A8J1KSY5</accession>
<feature type="disulfide bond" evidence="15">
    <location>
        <begin position="241"/>
        <end position="305"/>
    </location>
</feature>
<feature type="disulfide bond" evidence="15">
    <location>
        <begin position="254"/>
        <end position="315"/>
    </location>
</feature>
<proteinExistence type="inferred from homology"/>
<feature type="domain" description="CUB" evidence="17">
    <location>
        <begin position="619"/>
        <end position="728"/>
    </location>
</feature>
<dbReference type="Gene3D" id="2.60.40.4100">
    <property type="entry name" value="Zona pellucida, ZP-C domain"/>
    <property type="match status" value="1"/>
</dbReference>
<dbReference type="Gene3D" id="2.60.40.3210">
    <property type="entry name" value="Zona pellucida, ZP-N domain"/>
    <property type="match status" value="1"/>
</dbReference>
<evidence type="ECO:0000256" key="9">
    <source>
        <dbReference type="ARBA" id="ARBA00023157"/>
    </source>
</evidence>
<dbReference type="FunFam" id="3.10.250.10:FF:000003">
    <property type="entry name" value="Deleted in malignant brain tumors 1"/>
    <property type="match status" value="2"/>
</dbReference>
<dbReference type="PANTHER" id="PTHR47653">
    <property type="entry name" value="PROTEIN BARK BEETLE"/>
    <property type="match status" value="1"/>
</dbReference>
<dbReference type="CDD" id="cd00041">
    <property type="entry name" value="CUB"/>
    <property type="match status" value="3"/>
</dbReference>
<dbReference type="FunFam" id="2.60.40.4100:FF:000005">
    <property type="entry name" value="Deleted in malignant brain tumors 1"/>
    <property type="match status" value="1"/>
</dbReference>
<evidence type="ECO:0000256" key="11">
    <source>
        <dbReference type="ARBA" id="ARBA00030560"/>
    </source>
</evidence>
<dbReference type="AlphaFoldDB" id="A0A8J1KSY5"/>
<feature type="disulfide bond" evidence="15">
    <location>
        <begin position="285"/>
        <end position="295"/>
    </location>
</feature>
<dbReference type="GO" id="GO:0008233">
    <property type="term" value="F:peptidase activity"/>
    <property type="evidence" value="ECO:0007669"/>
    <property type="project" value="UniProtKB-KW"/>
</dbReference>
<evidence type="ECO:0000259" key="18">
    <source>
        <dbReference type="PROSITE" id="PS50287"/>
    </source>
</evidence>
<dbReference type="GO" id="GO:0006508">
    <property type="term" value="P:proteolysis"/>
    <property type="evidence" value="ECO:0007669"/>
    <property type="project" value="UniProtKB-KW"/>
</dbReference>
<evidence type="ECO:0000256" key="15">
    <source>
        <dbReference type="PROSITE-ProRule" id="PRU00196"/>
    </source>
</evidence>
<evidence type="ECO:0000256" key="6">
    <source>
        <dbReference type="ARBA" id="ARBA00022737"/>
    </source>
</evidence>
<feature type="domain" description="CUB" evidence="17">
    <location>
        <begin position="346"/>
        <end position="457"/>
    </location>
</feature>
<keyword evidence="3" id="KW-0217">Developmental protein</keyword>
<dbReference type="InterPro" id="IPR042235">
    <property type="entry name" value="ZP-C_dom"/>
</dbReference>
<evidence type="ECO:0000259" key="19">
    <source>
        <dbReference type="PROSITE" id="PS51034"/>
    </source>
</evidence>
<dbReference type="InterPro" id="IPR001507">
    <property type="entry name" value="ZP_dom"/>
</dbReference>
<dbReference type="GeneID" id="100137684"/>
<feature type="domain" description="CUB" evidence="17">
    <location>
        <begin position="499"/>
        <end position="610"/>
    </location>
</feature>
<dbReference type="InterPro" id="IPR036772">
    <property type="entry name" value="SRCR-like_dom_sf"/>
</dbReference>
<evidence type="ECO:0000256" key="13">
    <source>
        <dbReference type="ARBA" id="ARBA00047200"/>
    </source>
</evidence>
<dbReference type="GO" id="GO:0045217">
    <property type="term" value="P:cell-cell junction maintenance"/>
    <property type="evidence" value="ECO:0007669"/>
    <property type="project" value="TreeGrafter"/>
</dbReference>
<dbReference type="OrthoDB" id="10063988at2759"/>
<evidence type="ECO:0000313" key="21">
    <source>
        <dbReference type="RefSeq" id="XP_041420425.1"/>
    </source>
</evidence>
<dbReference type="InterPro" id="IPR000859">
    <property type="entry name" value="CUB_dom"/>
</dbReference>
<reference evidence="21" key="1">
    <citation type="submission" date="2025-08" db="UniProtKB">
        <authorList>
            <consortium name="RefSeq"/>
        </authorList>
    </citation>
    <scope>IDENTIFICATION</scope>
    <source>
        <strain evidence="21">J_2021</strain>
        <tissue evidence="21">Erythrocytes</tissue>
    </source>
</reference>
<feature type="domain" description="ZP" evidence="19">
    <location>
        <begin position="738"/>
        <end position="982"/>
    </location>
</feature>
<comment type="similarity">
    <text evidence="1">Belongs to the DMBT1 family.</text>
</comment>
<dbReference type="InterPro" id="IPR053243">
    <property type="entry name" value="SJ_maturation_regulator"/>
</dbReference>
<dbReference type="Proteomes" id="UP000186698">
    <property type="component" value="Chromosome 5S"/>
</dbReference>
<evidence type="ECO:0000256" key="5">
    <source>
        <dbReference type="ARBA" id="ARBA00022729"/>
    </source>
</evidence>
<evidence type="ECO:0000256" key="12">
    <source>
        <dbReference type="ARBA" id="ARBA00047197"/>
    </source>
</evidence>
<keyword evidence="6" id="KW-0677">Repeat</keyword>
<evidence type="ECO:0000259" key="17">
    <source>
        <dbReference type="PROSITE" id="PS01180"/>
    </source>
</evidence>
<keyword evidence="2" id="KW-0813">Transport</keyword>
<dbReference type="PANTHER" id="PTHR47653:SF1">
    <property type="entry name" value="DELETED IN MALIGNANT BRAIN TUMORS 1 PROTEIN"/>
    <property type="match status" value="1"/>
</dbReference>
<dbReference type="CTD" id="100137684"/>
<dbReference type="RefSeq" id="XP_041420425.1">
    <property type="nucleotide sequence ID" value="XM_041564491.1"/>
</dbReference>
<dbReference type="PROSITE" id="PS51034">
    <property type="entry name" value="ZP_2"/>
    <property type="match status" value="1"/>
</dbReference>
<feature type="disulfide bond" evidence="15">
    <location>
        <begin position="112"/>
        <end position="176"/>
    </location>
</feature>
<dbReference type="InterPro" id="IPR035914">
    <property type="entry name" value="Sperma_CUB_dom_sf"/>
</dbReference>
<evidence type="ECO:0000256" key="10">
    <source>
        <dbReference type="ARBA" id="ARBA00023180"/>
    </source>
</evidence>
<evidence type="ECO:0000256" key="14">
    <source>
        <dbReference type="PROSITE-ProRule" id="PRU00059"/>
    </source>
</evidence>